<dbReference type="PANTHER" id="PTHR10742">
    <property type="entry name" value="FLAVIN MONOAMINE OXIDASE"/>
    <property type="match status" value="1"/>
</dbReference>
<dbReference type="Pfam" id="PF01593">
    <property type="entry name" value="Amino_oxidase"/>
    <property type="match status" value="1"/>
</dbReference>
<feature type="chain" id="PRO_5042022333" evidence="1">
    <location>
        <begin position="20"/>
        <end position="660"/>
    </location>
</feature>
<dbReference type="Gene3D" id="3.50.50.60">
    <property type="entry name" value="FAD/NAD(P)-binding domain"/>
    <property type="match status" value="1"/>
</dbReference>
<feature type="domain" description="Amine oxidase" evidence="2">
    <location>
        <begin position="166"/>
        <end position="636"/>
    </location>
</feature>
<dbReference type="EMBL" id="JAODAN010000003">
    <property type="protein sequence ID" value="KAK1925973.1"/>
    <property type="molecule type" value="Genomic_DNA"/>
</dbReference>
<keyword evidence="1" id="KW-0732">Signal</keyword>
<dbReference type="SUPFAM" id="SSF54373">
    <property type="entry name" value="FAD-linked reductases, C-terminal domain"/>
    <property type="match status" value="1"/>
</dbReference>
<dbReference type="Proteomes" id="UP001182556">
    <property type="component" value="Unassembled WGS sequence"/>
</dbReference>
<gene>
    <name evidence="3" type="ORF">DB88DRAFT_524467</name>
</gene>
<comment type="caution">
    <text evidence="3">The sequence shown here is derived from an EMBL/GenBank/DDBJ whole genome shotgun (WGS) entry which is preliminary data.</text>
</comment>
<name>A0AAD9L7K1_PAPLA</name>
<feature type="signal peptide" evidence="1">
    <location>
        <begin position="1"/>
        <end position="19"/>
    </location>
</feature>
<evidence type="ECO:0000259" key="2">
    <source>
        <dbReference type="Pfam" id="PF01593"/>
    </source>
</evidence>
<dbReference type="PANTHER" id="PTHR10742:SF382">
    <property type="entry name" value="AMINE OXIDASE DOMAIN-CONTAINING PROTEIN"/>
    <property type="match status" value="1"/>
</dbReference>
<dbReference type="InterPro" id="IPR050281">
    <property type="entry name" value="Flavin_monoamine_oxidase"/>
</dbReference>
<evidence type="ECO:0000313" key="4">
    <source>
        <dbReference type="Proteomes" id="UP001182556"/>
    </source>
</evidence>
<dbReference type="InterPro" id="IPR002937">
    <property type="entry name" value="Amino_oxidase"/>
</dbReference>
<protein>
    <submittedName>
        <fullName evidence="3">L-amino-acid oxidase</fullName>
    </submittedName>
</protein>
<accession>A0AAD9L7K1</accession>
<sequence>MNLSALLGVLYFFVEGASALPMSQALSFRQPKNIHANGATNIHVEYNSPETVKGTVYVVYGDCNIQHHAESHHEIGRFDADCHEEKPDLPEQGCLHAFHDDGLLGRSAPLQARRQPKTKRSTTLSELDNPYGAWFDGVAYLKSKQHSESFITGKKNQTIGIVGGGMSGLMSGLLLDQVGIHNWEISESSSRIGGRLRTAYLNHTKPEDYQYQEMGPMRFPVSLTYAETNETLPILDHQLVFQLANVLNVKNAELDSSFQVNFYPWIQSNPSTYQYQRGLRNADGTTPRRSQFAALSAESTTTQVENGRFVAAEEKLTEFIGYEDKVKLAAGNLFKAHKQAIEEGLGDFSESSFLRAQGLTWNETSAVGGGTLWDDIYDGVYFAATEWKTIDKGLNRLAEAFHPIVDNRLKTERRIERLSFDETTNKTGIHWRTDGEVQTCQYDKTLVAVPFSVVRMWRTPTLNPIMTEAIKGLNYDYACKISLLYKTRFWEHIDNPIYGGCGATDLPGVGSFCYPAYNINGTGPGALLASYSTPDGLSAQAMPEEDHVQMIVEAMNEIHGPIAAEQYTGVYNRQCWGLDRNHAGSWASPEIGQHERYMPEYHKTHANHIFIGEHTSINHAWIFSALESAVRGVVQLLLDDGLVDEAQEIVNTWMARWISV</sequence>
<keyword evidence="4" id="KW-1185">Reference proteome</keyword>
<organism evidence="3 4">
    <name type="scientific">Papiliotrema laurentii</name>
    <name type="common">Cryptococcus laurentii</name>
    <dbReference type="NCBI Taxonomy" id="5418"/>
    <lineage>
        <taxon>Eukaryota</taxon>
        <taxon>Fungi</taxon>
        <taxon>Dikarya</taxon>
        <taxon>Basidiomycota</taxon>
        <taxon>Agaricomycotina</taxon>
        <taxon>Tremellomycetes</taxon>
        <taxon>Tremellales</taxon>
        <taxon>Rhynchogastremaceae</taxon>
        <taxon>Papiliotrema</taxon>
    </lineage>
</organism>
<dbReference type="SUPFAM" id="SSF51905">
    <property type="entry name" value="FAD/NAD(P)-binding domain"/>
    <property type="match status" value="1"/>
</dbReference>
<evidence type="ECO:0000256" key="1">
    <source>
        <dbReference type="SAM" id="SignalP"/>
    </source>
</evidence>
<dbReference type="Gene3D" id="3.90.660.10">
    <property type="match status" value="1"/>
</dbReference>
<dbReference type="AlphaFoldDB" id="A0AAD9L7K1"/>
<dbReference type="GO" id="GO:0009063">
    <property type="term" value="P:amino acid catabolic process"/>
    <property type="evidence" value="ECO:0007669"/>
    <property type="project" value="TreeGrafter"/>
</dbReference>
<evidence type="ECO:0000313" key="3">
    <source>
        <dbReference type="EMBL" id="KAK1925973.1"/>
    </source>
</evidence>
<dbReference type="InterPro" id="IPR036188">
    <property type="entry name" value="FAD/NAD-bd_sf"/>
</dbReference>
<dbReference type="GO" id="GO:0001716">
    <property type="term" value="F:L-amino-acid oxidase activity"/>
    <property type="evidence" value="ECO:0007669"/>
    <property type="project" value="TreeGrafter"/>
</dbReference>
<proteinExistence type="predicted"/>
<dbReference type="Gene3D" id="1.20.1440.240">
    <property type="match status" value="1"/>
</dbReference>
<reference evidence="3" key="1">
    <citation type="submission" date="2023-02" db="EMBL/GenBank/DDBJ databases">
        <title>Identification and recombinant expression of a fungal hydrolase from Papiliotrema laurentii that hydrolyzes apple cutin and clears colloidal polyester polyurethane.</title>
        <authorList>
            <consortium name="DOE Joint Genome Institute"/>
            <person name="Roman V.A."/>
            <person name="Bojanowski C."/>
            <person name="Crable B.R."/>
            <person name="Wagner D.N."/>
            <person name="Hung C.S."/>
            <person name="Nadeau L.J."/>
            <person name="Schratz L."/>
            <person name="Haridas S."/>
            <person name="Pangilinan J."/>
            <person name="Lipzen A."/>
            <person name="Na H."/>
            <person name="Yan M."/>
            <person name="Ng V."/>
            <person name="Grigoriev I.V."/>
            <person name="Spatafora J.W."/>
            <person name="Barlow D."/>
            <person name="Biffinger J."/>
            <person name="Kelley-Loughnane N."/>
            <person name="Varaljay V.A."/>
            <person name="Crookes-Goodson W.J."/>
        </authorList>
    </citation>
    <scope>NUCLEOTIDE SEQUENCE</scope>
    <source>
        <strain evidence="3">5307AH</strain>
    </source>
</reference>